<protein>
    <submittedName>
        <fullName evidence="8">Cytochrome P450</fullName>
    </submittedName>
</protein>
<dbReference type="CDD" id="cd11041">
    <property type="entry name" value="CYP503A1-like"/>
    <property type="match status" value="1"/>
</dbReference>
<evidence type="ECO:0000256" key="7">
    <source>
        <dbReference type="PIRSR" id="PIRSR602403-1"/>
    </source>
</evidence>
<dbReference type="GO" id="GO:0016705">
    <property type="term" value="F:oxidoreductase activity, acting on paired donors, with incorporation or reduction of molecular oxygen"/>
    <property type="evidence" value="ECO:0007669"/>
    <property type="project" value="InterPro"/>
</dbReference>
<keyword evidence="7" id="KW-0349">Heme</keyword>
<evidence type="ECO:0000313" key="8">
    <source>
        <dbReference type="EMBL" id="KAE8407554.1"/>
    </source>
</evidence>
<evidence type="ECO:0000256" key="3">
    <source>
        <dbReference type="ARBA" id="ARBA00022723"/>
    </source>
</evidence>
<evidence type="ECO:0000313" key="9">
    <source>
        <dbReference type="Proteomes" id="UP000325579"/>
    </source>
</evidence>
<dbReference type="Proteomes" id="UP000325579">
    <property type="component" value="Unassembled WGS sequence"/>
</dbReference>
<keyword evidence="5 7" id="KW-0408">Iron</keyword>
<dbReference type="InterPro" id="IPR036396">
    <property type="entry name" value="Cyt_P450_sf"/>
</dbReference>
<evidence type="ECO:0000256" key="5">
    <source>
        <dbReference type="ARBA" id="ARBA00023004"/>
    </source>
</evidence>
<gene>
    <name evidence="8" type="ORF">BDV37DRAFT_290297</name>
</gene>
<dbReference type="Pfam" id="PF00067">
    <property type="entry name" value="p450"/>
    <property type="match status" value="1"/>
</dbReference>
<dbReference type="GO" id="GO:0005506">
    <property type="term" value="F:iron ion binding"/>
    <property type="evidence" value="ECO:0007669"/>
    <property type="project" value="InterPro"/>
</dbReference>
<accession>A0A5N6HZK2</accession>
<dbReference type="SUPFAM" id="SSF48264">
    <property type="entry name" value="Cytochrome P450"/>
    <property type="match status" value="1"/>
</dbReference>
<dbReference type="PANTHER" id="PTHR46206:SF7">
    <property type="entry name" value="P450, PUTATIVE (EUROFUNG)-RELATED"/>
    <property type="match status" value="1"/>
</dbReference>
<keyword evidence="9" id="KW-1185">Reference proteome</keyword>
<dbReference type="EMBL" id="ML736747">
    <property type="protein sequence ID" value="KAE8407554.1"/>
    <property type="molecule type" value="Genomic_DNA"/>
</dbReference>
<accession>A0A5N7DMD8</accession>
<comment type="cofactor">
    <cofactor evidence="1 7">
        <name>heme</name>
        <dbReference type="ChEBI" id="CHEBI:30413"/>
    </cofactor>
</comment>
<dbReference type="GO" id="GO:0004497">
    <property type="term" value="F:monooxygenase activity"/>
    <property type="evidence" value="ECO:0007669"/>
    <property type="project" value="UniProtKB-KW"/>
</dbReference>
<reference evidence="8 9" key="1">
    <citation type="submission" date="2019-04" db="EMBL/GenBank/DDBJ databases">
        <authorList>
            <consortium name="DOE Joint Genome Institute"/>
            <person name="Mondo S."/>
            <person name="Kjaerbolling I."/>
            <person name="Vesth T."/>
            <person name="Frisvad J.C."/>
            <person name="Nybo J.L."/>
            <person name="Theobald S."/>
            <person name="Kildgaard S."/>
            <person name="Isbrandt T."/>
            <person name="Kuo A."/>
            <person name="Sato A."/>
            <person name="Lyhne E.K."/>
            <person name="Kogle M.E."/>
            <person name="Wiebenga A."/>
            <person name="Kun R.S."/>
            <person name="Lubbers R.J."/>
            <person name="Makela M.R."/>
            <person name="Barry K."/>
            <person name="Chovatia M."/>
            <person name="Clum A."/>
            <person name="Daum C."/>
            <person name="Haridas S."/>
            <person name="He G."/>
            <person name="LaButti K."/>
            <person name="Lipzen A."/>
            <person name="Riley R."/>
            <person name="Salamov A."/>
            <person name="Simmons B.A."/>
            <person name="Magnuson J.K."/>
            <person name="Henrissat B."/>
            <person name="Mortensen U.H."/>
            <person name="Larsen T.O."/>
            <person name="Devries R.P."/>
            <person name="Grigoriev I.V."/>
            <person name="Machida M."/>
            <person name="Baker S.E."/>
            <person name="Andersen M.R."/>
            <person name="Cantor M.N."/>
            <person name="Hua S.X."/>
        </authorList>
    </citation>
    <scope>NUCLEOTIDE SEQUENCE [LARGE SCALE GENOMIC DNA]</scope>
    <source>
        <strain evidence="8 9">CBS 119388</strain>
    </source>
</reference>
<evidence type="ECO:0000256" key="6">
    <source>
        <dbReference type="ARBA" id="ARBA00023033"/>
    </source>
</evidence>
<dbReference type="AlphaFoldDB" id="A0A5N7DMD8"/>
<dbReference type="PANTHER" id="PTHR46206">
    <property type="entry name" value="CYTOCHROME P450"/>
    <property type="match status" value="1"/>
</dbReference>
<sequence>MISALRYLIWLMAVTSFYMMYISLFNNEFFDLLSQQLATRMAPGEPPVALLSEYTGLKALDSILENTIIFFWPISQGHHAGLSLLGLGFAGGMVGIWMIVVVHICRTFSFIRGMAIPEASARRQLRSVYRFGFVCSYICHMAWLSAFVASTIQSFAQSHDLYSLRPYGVTFPLFNQPADGLGALEAGLYTFLQWDYGIAAVATVVWSTDRYIQVCHRAGLEISKSQLIRRLLGWMLIDGPSATAVRLAWESEDISYLQDRVNRAFSRHCLSCFATSITTMQDHVGKYTTILNDSHLHTEVIQKRLTPAISRLVPRIIDELGHGFQVEMPDCEHEWVPIKPYELFLRLVARSGARVFVGPEICRSEKWLTASIDFTKNIFMTIALLRPIPSFIHPIVGSILPSSRSLDTQLRYVQDELLGPEIARRRQKEASGDPDYEKPDDFLQWMMDLAQNDNEGDPRNIAHRLLGLTSMAVVHTSAMSITHGLYDLITMPRWLEPLRQEIQKVLPDWKSTTYSNLVALRHLDSFLKESQRFNPPGELSFHRVVKKDLVLSDGLRLPKGTHICMASGPIGMDTTYISNPDTFDAFRYVDGDKAQSQFVHTGATSMHFGLGRYACPGRFFATFVLKAILSRFLLDYEFRFGSDQVGRPKNMLLGDKIVPNTSTDVYVRRRTGPRTA</sequence>
<comment type="similarity">
    <text evidence="2">Belongs to the cytochrome P450 family.</text>
</comment>
<organism evidence="8 9">
    <name type="scientific">Aspergillus pseudonomiae</name>
    <dbReference type="NCBI Taxonomy" id="1506151"/>
    <lineage>
        <taxon>Eukaryota</taxon>
        <taxon>Fungi</taxon>
        <taxon>Dikarya</taxon>
        <taxon>Ascomycota</taxon>
        <taxon>Pezizomycotina</taxon>
        <taxon>Eurotiomycetes</taxon>
        <taxon>Eurotiomycetidae</taxon>
        <taxon>Eurotiales</taxon>
        <taxon>Aspergillaceae</taxon>
        <taxon>Aspergillus</taxon>
        <taxon>Aspergillus subgen. Circumdati</taxon>
    </lineage>
</organism>
<proteinExistence type="inferred from homology"/>
<feature type="binding site" description="axial binding residue" evidence="7">
    <location>
        <position position="615"/>
    </location>
    <ligand>
        <name>heme</name>
        <dbReference type="ChEBI" id="CHEBI:30413"/>
    </ligand>
    <ligandPart>
        <name>Fe</name>
        <dbReference type="ChEBI" id="CHEBI:18248"/>
    </ligandPart>
</feature>
<dbReference type="GeneID" id="43673377"/>
<dbReference type="InterPro" id="IPR001128">
    <property type="entry name" value="Cyt_P450"/>
</dbReference>
<dbReference type="OrthoDB" id="1844152at2759"/>
<dbReference type="RefSeq" id="XP_031944873.1">
    <property type="nucleotide sequence ID" value="XM_032088686.1"/>
</dbReference>
<dbReference type="PRINTS" id="PR00465">
    <property type="entry name" value="EP450IV"/>
</dbReference>
<keyword evidence="3 7" id="KW-0479">Metal-binding</keyword>
<dbReference type="InterPro" id="IPR002403">
    <property type="entry name" value="Cyt_P450_E_grp-IV"/>
</dbReference>
<evidence type="ECO:0000256" key="2">
    <source>
        <dbReference type="ARBA" id="ARBA00010617"/>
    </source>
</evidence>
<keyword evidence="4" id="KW-0560">Oxidoreductase</keyword>
<dbReference type="GO" id="GO:0019748">
    <property type="term" value="P:secondary metabolic process"/>
    <property type="evidence" value="ECO:0007669"/>
    <property type="project" value="UniProtKB-ARBA"/>
</dbReference>
<dbReference type="GO" id="GO:0020037">
    <property type="term" value="F:heme binding"/>
    <property type="evidence" value="ECO:0007669"/>
    <property type="project" value="InterPro"/>
</dbReference>
<evidence type="ECO:0000256" key="1">
    <source>
        <dbReference type="ARBA" id="ARBA00001971"/>
    </source>
</evidence>
<evidence type="ECO:0000256" key="4">
    <source>
        <dbReference type="ARBA" id="ARBA00023002"/>
    </source>
</evidence>
<name>A0A5N7DMD8_9EURO</name>
<dbReference type="Gene3D" id="1.10.630.10">
    <property type="entry name" value="Cytochrome P450"/>
    <property type="match status" value="1"/>
</dbReference>
<keyword evidence="6" id="KW-0503">Monooxygenase</keyword>